<dbReference type="PANTHER" id="PTHR36932">
    <property type="entry name" value="CAPSULAR POLYSACCHARIDE BIOSYNTHESIS PROTEIN"/>
    <property type="match status" value="1"/>
</dbReference>
<accession>A0A9D1ECS2</accession>
<dbReference type="Gene3D" id="3.40.50.12780">
    <property type="entry name" value="N-terminal domain of ligase-like"/>
    <property type="match status" value="1"/>
</dbReference>
<dbReference type="AlphaFoldDB" id="A0A9D1ECS2"/>
<evidence type="ECO:0000313" key="2">
    <source>
        <dbReference type="Proteomes" id="UP000824201"/>
    </source>
</evidence>
<dbReference type="InterPro" id="IPR042099">
    <property type="entry name" value="ANL_N_sf"/>
</dbReference>
<dbReference type="InterPro" id="IPR053158">
    <property type="entry name" value="CapK_Type1_Caps_Biosynth"/>
</dbReference>
<protein>
    <submittedName>
        <fullName evidence="1">Phenylacetate--CoA ligase family protein</fullName>
    </submittedName>
</protein>
<organism evidence="1 2">
    <name type="scientific">Candidatus Fimimorpha faecalis</name>
    <dbReference type="NCBI Taxonomy" id="2840824"/>
    <lineage>
        <taxon>Bacteria</taxon>
        <taxon>Bacillati</taxon>
        <taxon>Bacillota</taxon>
        <taxon>Clostridia</taxon>
        <taxon>Eubacteriales</taxon>
        <taxon>Candidatus Fimimorpha</taxon>
    </lineage>
</organism>
<dbReference type="PANTHER" id="PTHR36932:SF1">
    <property type="entry name" value="CAPSULAR POLYSACCHARIDE BIOSYNTHESIS PROTEIN"/>
    <property type="match status" value="1"/>
</dbReference>
<name>A0A9D1ECS2_9FIRM</name>
<evidence type="ECO:0000313" key="1">
    <source>
        <dbReference type="EMBL" id="HIR87578.1"/>
    </source>
</evidence>
<dbReference type="Proteomes" id="UP000824201">
    <property type="component" value="Unassembled WGS sequence"/>
</dbReference>
<comment type="caution">
    <text evidence="1">The sequence shown here is derived from an EMBL/GenBank/DDBJ whole genome shotgun (WGS) entry which is preliminary data.</text>
</comment>
<dbReference type="GO" id="GO:0016874">
    <property type="term" value="F:ligase activity"/>
    <property type="evidence" value="ECO:0007669"/>
    <property type="project" value="UniProtKB-KW"/>
</dbReference>
<keyword evidence="1" id="KW-0436">Ligase</keyword>
<reference evidence="1" key="1">
    <citation type="submission" date="2020-10" db="EMBL/GenBank/DDBJ databases">
        <authorList>
            <person name="Gilroy R."/>
        </authorList>
    </citation>
    <scope>NUCLEOTIDE SEQUENCE</scope>
    <source>
        <strain evidence="1">ChiW13-3771</strain>
    </source>
</reference>
<gene>
    <name evidence="1" type="ORF">IAC96_01375</name>
</gene>
<dbReference type="EMBL" id="DVHN01000012">
    <property type="protein sequence ID" value="HIR87578.1"/>
    <property type="molecule type" value="Genomic_DNA"/>
</dbReference>
<sequence length="450" mass="52793">MKDYEYNKLWEQGQKEFMQIDHTSVLKEKIDKNLKNIVYFPEKTEEEIKTYQLKKLSELVDYAYTNIPLYKEKYSKIGYKIGDIQSFEDFEKLPILYKEELIEGFPDKIVKNIGDFKYSTRSSGSSAKFVTIALDLDAIYTDTLQGIRQFFRQSEFKYKKEDKVLFIYTCPWWIKDIDGYYQQDFLPTTTDVKEALEYMKKLKPLIVSTYPTYLQKFCEVGVKLCDYGVEYVIVHSEQSSKKIRDTMAKELGVKVVDEYSSEELTRIALECKEGCYHIEEDACYIEILDRNTKKKIENGEGMVVGTNLLNKATPIIRYWQSDIATINISKTCNCGCNGRIITEIQGREMDCILSEGKMIPASAFMDIAYNWFLKNRISVMGMKYQFHQISENELKIYLQKGVYELLQKDLDAMKESVYQLVSRGMKITIEFTDNFIQNTVKFKPVLREHF</sequence>
<reference evidence="1" key="2">
    <citation type="journal article" date="2021" name="PeerJ">
        <title>Extensive microbial diversity within the chicken gut microbiome revealed by metagenomics and culture.</title>
        <authorList>
            <person name="Gilroy R."/>
            <person name="Ravi A."/>
            <person name="Getino M."/>
            <person name="Pursley I."/>
            <person name="Horton D.L."/>
            <person name="Alikhan N.F."/>
            <person name="Baker D."/>
            <person name="Gharbi K."/>
            <person name="Hall N."/>
            <person name="Watson M."/>
            <person name="Adriaenssens E.M."/>
            <person name="Foster-Nyarko E."/>
            <person name="Jarju S."/>
            <person name="Secka A."/>
            <person name="Antonio M."/>
            <person name="Oren A."/>
            <person name="Chaudhuri R.R."/>
            <person name="La Ragione R."/>
            <person name="Hildebrand F."/>
            <person name="Pallen M.J."/>
        </authorList>
    </citation>
    <scope>NUCLEOTIDE SEQUENCE</scope>
    <source>
        <strain evidence="1">ChiW13-3771</strain>
    </source>
</reference>
<proteinExistence type="predicted"/>